<dbReference type="SMART" id="SM01173">
    <property type="entry name" value="DUF4187"/>
    <property type="match status" value="1"/>
</dbReference>
<keyword evidence="4" id="KW-1185">Reference proteome</keyword>
<comment type="caution">
    <text evidence="3">The sequence shown here is derived from an EMBL/GenBank/DDBJ whole genome shotgun (WGS) entry which is preliminary data.</text>
</comment>
<reference evidence="3" key="1">
    <citation type="submission" date="2020-05" db="EMBL/GenBank/DDBJ databases">
        <title>Phylogenomic resolution of chytrid fungi.</title>
        <authorList>
            <person name="Stajich J.E."/>
            <person name="Amses K."/>
            <person name="Simmons R."/>
            <person name="Seto K."/>
            <person name="Myers J."/>
            <person name="Bonds A."/>
            <person name="Quandt C.A."/>
            <person name="Barry K."/>
            <person name="Liu P."/>
            <person name="Grigoriev I."/>
            <person name="Longcore J.E."/>
            <person name="James T.Y."/>
        </authorList>
    </citation>
    <scope>NUCLEOTIDE SEQUENCE</scope>
    <source>
        <strain evidence="3">JEL0476</strain>
    </source>
</reference>
<dbReference type="InterPro" id="IPR000467">
    <property type="entry name" value="G_patch_dom"/>
</dbReference>
<dbReference type="EMBL" id="JADGJW010000015">
    <property type="protein sequence ID" value="KAJ3227534.1"/>
    <property type="molecule type" value="Genomic_DNA"/>
</dbReference>
<feature type="domain" description="G-patch" evidence="2">
    <location>
        <begin position="80"/>
        <end position="113"/>
    </location>
</feature>
<feature type="region of interest" description="Disordered" evidence="1">
    <location>
        <begin position="1"/>
        <end position="25"/>
    </location>
</feature>
<feature type="compositionally biased region" description="Basic and acidic residues" evidence="1">
    <location>
        <begin position="1"/>
        <end position="17"/>
    </location>
</feature>
<organism evidence="3 4">
    <name type="scientific">Clydaea vesicula</name>
    <dbReference type="NCBI Taxonomy" id="447962"/>
    <lineage>
        <taxon>Eukaryota</taxon>
        <taxon>Fungi</taxon>
        <taxon>Fungi incertae sedis</taxon>
        <taxon>Chytridiomycota</taxon>
        <taxon>Chytridiomycota incertae sedis</taxon>
        <taxon>Chytridiomycetes</taxon>
        <taxon>Lobulomycetales</taxon>
        <taxon>Lobulomycetaceae</taxon>
        <taxon>Clydaea</taxon>
    </lineage>
</organism>
<dbReference type="Proteomes" id="UP001211065">
    <property type="component" value="Unassembled WGS sequence"/>
</dbReference>
<dbReference type="Pfam" id="PF13821">
    <property type="entry name" value="DUF4187"/>
    <property type="match status" value="1"/>
</dbReference>
<evidence type="ECO:0000313" key="3">
    <source>
        <dbReference type="EMBL" id="KAJ3227534.1"/>
    </source>
</evidence>
<dbReference type="PANTHER" id="PTHR21032:SF0">
    <property type="entry name" value="G PATCH DOMAIN-CONTAINING PROTEIN 11"/>
    <property type="match status" value="1"/>
</dbReference>
<dbReference type="InterPro" id="IPR039249">
    <property type="entry name" value="GPATCH11"/>
</dbReference>
<dbReference type="GO" id="GO:0003676">
    <property type="term" value="F:nucleic acid binding"/>
    <property type="evidence" value="ECO:0007669"/>
    <property type="project" value="InterPro"/>
</dbReference>
<gene>
    <name evidence="3" type="primary">CCDC75</name>
    <name evidence="3" type="ORF">HK099_001685</name>
</gene>
<dbReference type="PROSITE" id="PS50174">
    <property type="entry name" value="G_PATCH"/>
    <property type="match status" value="1"/>
</dbReference>
<accession>A0AAD5U8S1</accession>
<dbReference type="AlphaFoldDB" id="A0AAD5U8S1"/>
<dbReference type="PANTHER" id="PTHR21032">
    <property type="entry name" value="G PATCH DOMAIN-CONTAINING PROTEIN 11"/>
    <property type="match status" value="1"/>
</dbReference>
<evidence type="ECO:0000259" key="2">
    <source>
        <dbReference type="PROSITE" id="PS50174"/>
    </source>
</evidence>
<name>A0AAD5U8S1_9FUNG</name>
<proteinExistence type="predicted"/>
<evidence type="ECO:0000256" key="1">
    <source>
        <dbReference type="SAM" id="MobiDB-lite"/>
    </source>
</evidence>
<dbReference type="GO" id="GO:0000776">
    <property type="term" value="C:kinetochore"/>
    <property type="evidence" value="ECO:0007669"/>
    <property type="project" value="TreeGrafter"/>
</dbReference>
<dbReference type="InterPro" id="IPR025239">
    <property type="entry name" value="DUF4187"/>
</dbReference>
<evidence type="ECO:0000313" key="4">
    <source>
        <dbReference type="Proteomes" id="UP001211065"/>
    </source>
</evidence>
<protein>
    <submittedName>
        <fullName evidence="3">G patch domain-containing protein 11</fullName>
    </submittedName>
</protein>
<sequence length="256" mass="30133">MNDDEEKKKDSSSPKESDSEEDFMSDKFLTVDENLKTKKILTHKQKIENNKIKLEQSSRKLDKKELLEMTKKALVIICLRPGATLGKSQQGLIEPLKINLEQQKRKGLGSTSKVAIENLKRKFNRMDEVETPKLEEEQLKEFLKRKNHINLIKLDEIDVKKARNVCKLLDMQYDVERNLFWEIERKERLIDDNIGKVVVNDIDEFAENYDTSTQIQMIASYLKETHFYCMWCGEKFKNLEEFAEICPGQTREDHDL</sequence>